<evidence type="ECO:0000313" key="2">
    <source>
        <dbReference type="Proteomes" id="UP001146067"/>
    </source>
</evidence>
<accession>A0A9X3P6T2</accession>
<reference evidence="1" key="1">
    <citation type="submission" date="2022-12" db="EMBL/GenBank/DDBJ databases">
        <title>Gycomyces niveus sp.nov.,a novel actinomycete isolated from soil in Shouguan.</title>
        <authorList>
            <person name="Yang X."/>
        </authorList>
    </citation>
    <scope>NUCLEOTIDE SEQUENCE</scope>
    <source>
        <strain evidence="1">NEAU-A15</strain>
    </source>
</reference>
<proteinExistence type="predicted"/>
<evidence type="ECO:0000313" key="1">
    <source>
        <dbReference type="EMBL" id="MDA1358232.1"/>
    </source>
</evidence>
<dbReference type="RefSeq" id="WP_270108018.1">
    <property type="nucleotide sequence ID" value="NZ_JAPZVP010000001.1"/>
</dbReference>
<dbReference type="EMBL" id="JAPZVP010000001">
    <property type="protein sequence ID" value="MDA1358232.1"/>
    <property type="molecule type" value="Genomic_DNA"/>
</dbReference>
<dbReference type="InterPro" id="IPR023296">
    <property type="entry name" value="Glyco_hydro_beta-prop_sf"/>
</dbReference>
<organism evidence="1 2">
    <name type="scientific">Glycomyces luteolus</name>
    <dbReference type="NCBI Taxonomy" id="2670330"/>
    <lineage>
        <taxon>Bacteria</taxon>
        <taxon>Bacillati</taxon>
        <taxon>Actinomycetota</taxon>
        <taxon>Actinomycetes</taxon>
        <taxon>Glycomycetales</taxon>
        <taxon>Glycomycetaceae</taxon>
        <taxon>Glycomyces</taxon>
    </lineage>
</organism>
<dbReference type="Gene3D" id="2.115.10.20">
    <property type="entry name" value="Glycosyl hydrolase domain, family 43"/>
    <property type="match status" value="1"/>
</dbReference>
<dbReference type="CDD" id="cd08984">
    <property type="entry name" value="GH43-like"/>
    <property type="match status" value="1"/>
</dbReference>
<protein>
    <recommendedName>
        <fullName evidence="3">Glycosyl hydrolase</fullName>
    </recommendedName>
</protein>
<dbReference type="SUPFAM" id="SSF75005">
    <property type="entry name" value="Arabinanase/levansucrase/invertase"/>
    <property type="match status" value="1"/>
</dbReference>
<gene>
    <name evidence="1" type="ORF">O1R50_01250</name>
</gene>
<sequence>MSAIPKPLFRDPIHDGAADPTVIWNRAFGEWWMFYTNRRVWSPPFDDVSWVFGTDIGIASSEDGGATWVHRGIAEGLETGWGRNTFWAPEIIDDGETYHMYASCIEGVHSRWGAEGLIRHYTSEDLAHWEYQSTLDLDSRQVIDACVFPLSEGGWRMWFKDSSRGSHTYTADSPDLYQWRPTGPAIENRPHEGPNVFALGGSYWMLTDEWAGLRVHRSDDLRAWEIQGRILAESGSGADDGGNGLHADVVVVGEDAFVFYFTHPGRVPGERIRDDLYEHRRTSIQVARAHVVDGRLVCDRDKVLTAPILPPGGP</sequence>
<dbReference type="Proteomes" id="UP001146067">
    <property type="component" value="Unassembled WGS sequence"/>
</dbReference>
<dbReference type="PANTHER" id="PTHR43301:SF3">
    <property type="entry name" value="ARABINAN ENDO-1,5-ALPHA-L-ARABINOSIDASE A-RELATED"/>
    <property type="match status" value="1"/>
</dbReference>
<keyword evidence="2" id="KW-1185">Reference proteome</keyword>
<dbReference type="AlphaFoldDB" id="A0A9X3P6T2"/>
<dbReference type="PANTHER" id="PTHR43301">
    <property type="entry name" value="ARABINAN ENDO-1,5-ALPHA-L-ARABINOSIDASE"/>
    <property type="match status" value="1"/>
</dbReference>
<dbReference type="InterPro" id="IPR050727">
    <property type="entry name" value="GH43_arabinanases"/>
</dbReference>
<evidence type="ECO:0008006" key="3">
    <source>
        <dbReference type="Google" id="ProtNLM"/>
    </source>
</evidence>
<comment type="caution">
    <text evidence="1">The sequence shown here is derived from an EMBL/GenBank/DDBJ whole genome shotgun (WGS) entry which is preliminary data.</text>
</comment>
<name>A0A9X3P6T2_9ACTN</name>